<gene>
    <name evidence="2" type="ORF">F2P81_003465</name>
</gene>
<dbReference type="Proteomes" id="UP000438429">
    <property type="component" value="Unassembled WGS sequence"/>
</dbReference>
<feature type="transmembrane region" description="Helical" evidence="1">
    <location>
        <begin position="72"/>
        <end position="93"/>
    </location>
</feature>
<name>A0A6A4TCS9_SCOMX</name>
<dbReference type="AlphaFoldDB" id="A0A6A4TCS9"/>
<accession>A0A6A4TCS9</accession>
<keyword evidence="1" id="KW-1133">Transmembrane helix</keyword>
<comment type="caution">
    <text evidence="2">The sequence shown here is derived from an EMBL/GenBank/DDBJ whole genome shotgun (WGS) entry which is preliminary data.</text>
</comment>
<evidence type="ECO:0000256" key="1">
    <source>
        <dbReference type="SAM" id="Phobius"/>
    </source>
</evidence>
<organism evidence="2 3">
    <name type="scientific">Scophthalmus maximus</name>
    <name type="common">Turbot</name>
    <name type="synonym">Psetta maxima</name>
    <dbReference type="NCBI Taxonomy" id="52904"/>
    <lineage>
        <taxon>Eukaryota</taxon>
        <taxon>Metazoa</taxon>
        <taxon>Chordata</taxon>
        <taxon>Craniata</taxon>
        <taxon>Vertebrata</taxon>
        <taxon>Euteleostomi</taxon>
        <taxon>Actinopterygii</taxon>
        <taxon>Neopterygii</taxon>
        <taxon>Teleostei</taxon>
        <taxon>Neoteleostei</taxon>
        <taxon>Acanthomorphata</taxon>
        <taxon>Carangaria</taxon>
        <taxon>Pleuronectiformes</taxon>
        <taxon>Pleuronectoidei</taxon>
        <taxon>Scophthalmidae</taxon>
        <taxon>Scophthalmus</taxon>
    </lineage>
</organism>
<protein>
    <submittedName>
        <fullName evidence="2">Uncharacterized protein</fullName>
    </submittedName>
</protein>
<dbReference type="EMBL" id="VEVO01000003">
    <property type="protein sequence ID" value="KAF0044307.1"/>
    <property type="molecule type" value="Genomic_DNA"/>
</dbReference>
<evidence type="ECO:0000313" key="2">
    <source>
        <dbReference type="EMBL" id="KAF0044307.1"/>
    </source>
</evidence>
<sequence>MLNSARKADTNTASRHVLSVSLLYAPPVTLTRSEKAAVCPSDISLCGQCAEQREYELSLEPQMSNDQQAFSWSWINMIIFYCEYCAIVYLQVYKTRTMLLQGRANCKHKRQTEQNRDAFNVSFKSNIQPPDTAFGAPPCLSPLNTVVTS</sequence>
<evidence type="ECO:0000313" key="3">
    <source>
        <dbReference type="Proteomes" id="UP000438429"/>
    </source>
</evidence>
<reference evidence="2 3" key="1">
    <citation type="submission" date="2019-06" db="EMBL/GenBank/DDBJ databases">
        <title>Draft genomes of female and male turbot (Scophthalmus maximus).</title>
        <authorList>
            <person name="Xu H."/>
            <person name="Xu X.-W."/>
            <person name="Shao C."/>
            <person name="Chen S."/>
        </authorList>
    </citation>
    <scope>NUCLEOTIDE SEQUENCE [LARGE SCALE GENOMIC DNA]</scope>
    <source>
        <strain evidence="2">Ysfricsl-2016a</strain>
        <tissue evidence="2">Blood</tissue>
    </source>
</reference>
<keyword evidence="1" id="KW-0812">Transmembrane</keyword>
<proteinExistence type="predicted"/>
<keyword evidence="1" id="KW-0472">Membrane</keyword>